<gene>
    <name evidence="12" type="ORF">CSSPTR1EN2_LOCUS4328</name>
</gene>
<comment type="subcellular location">
    <subcellularLocation>
        <location evidence="1">Membrane</location>
        <topology evidence="1">Single-pass membrane protein</topology>
    </subcellularLocation>
</comment>
<dbReference type="Gene3D" id="1.10.10.60">
    <property type="entry name" value="Homeodomain-like"/>
    <property type="match status" value="1"/>
</dbReference>
<keyword evidence="6" id="KW-0472">Membrane</keyword>
<proteinExistence type="inferred from homology"/>
<dbReference type="InterPro" id="IPR017930">
    <property type="entry name" value="Myb_dom"/>
</dbReference>
<protein>
    <recommendedName>
        <fullName evidence="11">HTH myb-type domain-containing protein</fullName>
    </recommendedName>
</protein>
<dbReference type="PROSITE" id="PS51257">
    <property type="entry name" value="PROKAR_LIPOPROTEIN"/>
    <property type="match status" value="1"/>
</dbReference>
<keyword evidence="7" id="KW-0804">Transcription</keyword>
<comment type="similarity">
    <text evidence="2">Belongs to the PsbO family.</text>
</comment>
<evidence type="ECO:0000256" key="4">
    <source>
        <dbReference type="ARBA" id="ARBA00023015"/>
    </source>
</evidence>
<dbReference type="SUPFAM" id="SSF46689">
    <property type="entry name" value="Homeodomain-like"/>
    <property type="match status" value="1"/>
</dbReference>
<feature type="region of interest" description="Disordered" evidence="10">
    <location>
        <begin position="522"/>
        <end position="543"/>
    </location>
</feature>
<dbReference type="Pfam" id="PF01716">
    <property type="entry name" value="MSP"/>
    <property type="match status" value="1"/>
</dbReference>
<evidence type="ECO:0000313" key="12">
    <source>
        <dbReference type="EMBL" id="CAK9198221.1"/>
    </source>
</evidence>
<dbReference type="Gene3D" id="3.30.2050.10">
    <property type="entry name" value="photosynthetic oxygen evolving center domain"/>
    <property type="match status" value="1"/>
</dbReference>
<dbReference type="InterPro" id="IPR009057">
    <property type="entry name" value="Homeodomain-like_sf"/>
</dbReference>
<dbReference type="Gene3D" id="2.40.160.30">
    <property type="entry name" value="Photosystem II, cytochrome c-550 precursor"/>
    <property type="match status" value="1"/>
</dbReference>
<evidence type="ECO:0000256" key="8">
    <source>
        <dbReference type="ARBA" id="ARBA00023242"/>
    </source>
</evidence>
<dbReference type="InterPro" id="IPR001611">
    <property type="entry name" value="Leu-rich_rpt"/>
</dbReference>
<feature type="compositionally biased region" description="Low complexity" evidence="10">
    <location>
        <begin position="534"/>
        <end position="543"/>
    </location>
</feature>
<dbReference type="Proteomes" id="UP001497512">
    <property type="component" value="Chromosome 12"/>
</dbReference>
<evidence type="ECO:0000313" key="13">
    <source>
        <dbReference type="Proteomes" id="UP001497512"/>
    </source>
</evidence>
<dbReference type="InterPro" id="IPR032675">
    <property type="entry name" value="LRR_dom_sf"/>
</dbReference>
<evidence type="ECO:0000256" key="9">
    <source>
        <dbReference type="ARBA" id="ARBA00023276"/>
    </source>
</evidence>
<keyword evidence="9" id="KW-0604">Photosystem II</keyword>
<sequence>MCHHQKLQPDMNMMSPLRMLDVSVVVMALLSCVSVPLTLVQAQPGFISIDCGLSAAGYTDANNITWVPDTNYTFTGQNFDLVKSDTKALQSLRYFPEGRSKDCYVLPAIQSSTYMVRVSFLYADFLGTGAPPTFDLEIEALFVRQLEFTGSAENSVQEYEAYLFATKDTIYVCLARNTGDPFISSLELRPLDTATMYTVVQQGSYLFNIYHANFGGSTPIIRYPYDVYDRQWQINIPHVNPISNFAINTTTPVDVSSPGDMVPELVMQSAESWPRGQGLNLTLPYLTSDNHNFYLAFYFAEIDPLALNQTRVFDVVLNQGPSEVTDLNISVVKDAGGMYIAGELEGNETFNSSGNIELIPHANSQLGPILNALELFLLTAPAPNLTFVSDALAIESVKEAFNLTSWLGDPCVYTPYDWITCTNDTIPRVETLKLSNYNLTGSIPGAALSNLTELTQLRLQNNNITGEIPVWLASLPSLQELLLSNNNLSGTIPSALLNEKNLTLEDFGNPLLCNVTSGCSLSSPPTASPPTPSPISNSTNHSTNIPAIVGAKQRLRWSPELHERFVEAVAQLGGPERATPKGVLRLMGVQGLTIYHVKSHLQKYRLAKYDPAAVAAAAVDSASADDDAAATAARGVTVDDASLVRNMQLEVQKRLHEQLEVQRHLQLRIAAQAKYLRKIVEEQQQQGSSTRPALRLAVAQGEEPSTEANTRDDVAANVLCSAVNKAVSFGKAAALALATTALVASAAQAEGTPKRLTFDEIQGQTYLEVKGSGTANQCPIVATPATEGLTFKAGSYNLKKLCLEPTSFTVKAESPFKSGGEEFQNTKLMTRLTYTLDEIEGPFTVGSDGSVKFTEKDGIDYAAVTVQLPGGERVPFLFTIKELEATGKADAFSGKFLVPSYRGSSFLDPKGRGGSTGYDNAVALPAGGAGDEEELSKENQKNTAALQGTITLSIAKSNTETGEIAGVFESLQPSDTDLGSKAPKEVKIQGIWYGQLE</sequence>
<dbReference type="Pfam" id="PF13855">
    <property type="entry name" value="LRR_8"/>
    <property type="match status" value="1"/>
</dbReference>
<dbReference type="SUPFAM" id="SSF56925">
    <property type="entry name" value="OMPA-like"/>
    <property type="match status" value="1"/>
</dbReference>
<evidence type="ECO:0000256" key="3">
    <source>
        <dbReference type="ARBA" id="ARBA00022531"/>
    </source>
</evidence>
<keyword evidence="3" id="KW-0602">Photosynthesis</keyword>
<dbReference type="NCBIfam" id="TIGR01557">
    <property type="entry name" value="myb_SHAQKYF"/>
    <property type="match status" value="1"/>
</dbReference>
<evidence type="ECO:0000256" key="7">
    <source>
        <dbReference type="ARBA" id="ARBA00023163"/>
    </source>
</evidence>
<dbReference type="Pfam" id="PF12819">
    <property type="entry name" value="Malectin_like"/>
    <property type="match status" value="1"/>
</dbReference>
<dbReference type="Pfam" id="PF14379">
    <property type="entry name" value="Myb_CC_LHEQLE"/>
    <property type="match status" value="1"/>
</dbReference>
<evidence type="ECO:0000256" key="1">
    <source>
        <dbReference type="ARBA" id="ARBA00004167"/>
    </source>
</evidence>
<evidence type="ECO:0000256" key="6">
    <source>
        <dbReference type="ARBA" id="ARBA00023136"/>
    </source>
</evidence>
<keyword evidence="13" id="KW-1185">Reference proteome</keyword>
<dbReference type="PANTHER" id="PTHR34058">
    <property type="entry name" value="OXYGEN-EVOLVING ENHANCER PROTEIN 1-2, CHLOROPLASTIC"/>
    <property type="match status" value="1"/>
</dbReference>
<keyword evidence="8" id="KW-0539">Nucleus</keyword>
<reference evidence="12" key="1">
    <citation type="submission" date="2024-02" db="EMBL/GenBank/DDBJ databases">
        <authorList>
            <consortium name="ELIXIR-Norway"/>
            <consortium name="Elixir Norway"/>
        </authorList>
    </citation>
    <scope>NUCLEOTIDE SEQUENCE</scope>
</reference>
<dbReference type="InterPro" id="IPR006447">
    <property type="entry name" value="Myb_dom_plants"/>
</dbReference>
<feature type="domain" description="HTH myb-type" evidence="11">
    <location>
        <begin position="552"/>
        <end position="609"/>
    </location>
</feature>
<evidence type="ECO:0000256" key="10">
    <source>
        <dbReference type="SAM" id="MobiDB-lite"/>
    </source>
</evidence>
<dbReference type="PROSITE" id="PS51294">
    <property type="entry name" value="HTH_MYB"/>
    <property type="match status" value="1"/>
</dbReference>
<evidence type="ECO:0000256" key="5">
    <source>
        <dbReference type="ARBA" id="ARBA00023078"/>
    </source>
</evidence>
<dbReference type="SUPFAM" id="SSF52058">
    <property type="entry name" value="L domain-like"/>
    <property type="match status" value="1"/>
</dbReference>
<name>A0ABP0TJG4_9BRYO</name>
<dbReference type="InterPro" id="IPR001005">
    <property type="entry name" value="SANT/Myb"/>
</dbReference>
<evidence type="ECO:0000256" key="2">
    <source>
        <dbReference type="ARBA" id="ARBA00009838"/>
    </source>
</evidence>
<dbReference type="Gene3D" id="3.80.10.10">
    <property type="entry name" value="Ribonuclease Inhibitor"/>
    <property type="match status" value="1"/>
</dbReference>
<dbReference type="InterPro" id="IPR011250">
    <property type="entry name" value="OMP/PagP_B-barrel"/>
</dbReference>
<dbReference type="InterPro" id="IPR025756">
    <property type="entry name" value="Myb_CC_LHEQLE"/>
</dbReference>
<keyword evidence="5" id="KW-0793">Thylakoid</keyword>
<keyword evidence="4" id="KW-0805">Transcription regulation</keyword>
<dbReference type="EMBL" id="OZ019904">
    <property type="protein sequence ID" value="CAK9198221.1"/>
    <property type="molecule type" value="Genomic_DNA"/>
</dbReference>
<dbReference type="Pfam" id="PF00249">
    <property type="entry name" value="Myb_DNA-binding"/>
    <property type="match status" value="1"/>
</dbReference>
<dbReference type="Gene3D" id="2.60.120.430">
    <property type="entry name" value="Galactose-binding lectin"/>
    <property type="match status" value="1"/>
</dbReference>
<dbReference type="InterPro" id="IPR002628">
    <property type="entry name" value="PsbO"/>
</dbReference>
<organism evidence="12 13">
    <name type="scientific">Sphagnum troendelagicum</name>
    <dbReference type="NCBI Taxonomy" id="128251"/>
    <lineage>
        <taxon>Eukaryota</taxon>
        <taxon>Viridiplantae</taxon>
        <taxon>Streptophyta</taxon>
        <taxon>Embryophyta</taxon>
        <taxon>Bryophyta</taxon>
        <taxon>Sphagnophytina</taxon>
        <taxon>Sphagnopsida</taxon>
        <taxon>Sphagnales</taxon>
        <taxon>Sphagnaceae</taxon>
        <taxon>Sphagnum</taxon>
    </lineage>
</organism>
<dbReference type="InterPro" id="IPR024788">
    <property type="entry name" value="Malectin-like_Carb-bd_dom"/>
</dbReference>
<evidence type="ECO:0000259" key="11">
    <source>
        <dbReference type="PROSITE" id="PS51294"/>
    </source>
</evidence>
<accession>A0ABP0TJG4</accession>